<dbReference type="AlphaFoldDB" id="A0AAW2CQ86"/>
<gene>
    <name evidence="1" type="ORF">SO802_019826</name>
</gene>
<accession>A0AAW2CQ86</accession>
<comment type="caution">
    <text evidence="1">The sequence shown here is derived from an EMBL/GenBank/DDBJ whole genome shotgun (WGS) entry which is preliminary data.</text>
</comment>
<organism evidence="1 2">
    <name type="scientific">Lithocarpus litseifolius</name>
    <dbReference type="NCBI Taxonomy" id="425828"/>
    <lineage>
        <taxon>Eukaryota</taxon>
        <taxon>Viridiplantae</taxon>
        <taxon>Streptophyta</taxon>
        <taxon>Embryophyta</taxon>
        <taxon>Tracheophyta</taxon>
        <taxon>Spermatophyta</taxon>
        <taxon>Magnoliopsida</taxon>
        <taxon>eudicotyledons</taxon>
        <taxon>Gunneridae</taxon>
        <taxon>Pentapetalae</taxon>
        <taxon>rosids</taxon>
        <taxon>fabids</taxon>
        <taxon>Fagales</taxon>
        <taxon>Fagaceae</taxon>
        <taxon>Lithocarpus</taxon>
    </lineage>
</organism>
<evidence type="ECO:0000313" key="2">
    <source>
        <dbReference type="Proteomes" id="UP001459277"/>
    </source>
</evidence>
<protein>
    <submittedName>
        <fullName evidence="1">Uncharacterized protein</fullName>
    </submittedName>
</protein>
<keyword evidence="2" id="KW-1185">Reference proteome</keyword>
<name>A0AAW2CQ86_9ROSI</name>
<dbReference type="Proteomes" id="UP001459277">
    <property type="component" value="Unassembled WGS sequence"/>
</dbReference>
<evidence type="ECO:0000313" key="1">
    <source>
        <dbReference type="EMBL" id="KAL0000224.1"/>
    </source>
</evidence>
<dbReference type="EMBL" id="JAZDWU010000006">
    <property type="protein sequence ID" value="KAL0000224.1"/>
    <property type="molecule type" value="Genomic_DNA"/>
</dbReference>
<proteinExistence type="predicted"/>
<sequence length="96" mass="9901">MASLPETRATELGSSIEDWSDWIRACDADAWPRVLPRLASTCCHSPWCLPSSLPQGGIGGYGFVPIVAVGVVVAVVVGGRYCDSGGCAAVVVGGCY</sequence>
<reference evidence="1 2" key="1">
    <citation type="submission" date="2024-01" db="EMBL/GenBank/DDBJ databases">
        <title>A telomere-to-telomere, gap-free genome of sweet tea (Lithocarpus litseifolius).</title>
        <authorList>
            <person name="Zhou J."/>
        </authorList>
    </citation>
    <scope>NUCLEOTIDE SEQUENCE [LARGE SCALE GENOMIC DNA]</scope>
    <source>
        <strain evidence="1">Zhou-2022a</strain>
        <tissue evidence="1">Leaf</tissue>
    </source>
</reference>